<dbReference type="EC" id="3.1.21.7" evidence="1"/>
<protein>
    <submittedName>
        <fullName evidence="1">Deoxyribonuclease V</fullName>
        <ecNumber evidence="1">3.1.21.7</ecNumber>
    </submittedName>
</protein>
<evidence type="ECO:0000313" key="2">
    <source>
        <dbReference type="Proteomes" id="UP001380953"/>
    </source>
</evidence>
<dbReference type="EMBL" id="JBBKAR010000016">
    <property type="protein sequence ID" value="MEJ8303237.1"/>
    <property type="molecule type" value="Genomic_DNA"/>
</dbReference>
<organism evidence="1 2">
    <name type="scientific">Saccharibacillus sacchari</name>
    <dbReference type="NCBI Taxonomy" id="456493"/>
    <lineage>
        <taxon>Bacteria</taxon>
        <taxon>Bacillati</taxon>
        <taxon>Bacillota</taxon>
        <taxon>Bacilli</taxon>
        <taxon>Bacillales</taxon>
        <taxon>Paenibacillaceae</taxon>
        <taxon>Saccharibacillus</taxon>
    </lineage>
</organism>
<reference evidence="1" key="1">
    <citation type="submission" date="2024-03" db="EMBL/GenBank/DDBJ databases">
        <title>Whole genome sequecning of epiphytes from Marcgravia umbellata leaves.</title>
        <authorList>
            <person name="Kumar G."/>
            <person name="Savka M.A."/>
        </authorList>
    </citation>
    <scope>NUCLEOTIDE SEQUENCE</scope>
    <source>
        <strain evidence="1">RIT_BL5</strain>
    </source>
</reference>
<gene>
    <name evidence="1" type="primary">nfi</name>
    <name evidence="1" type="ORF">WKI47_04825</name>
</gene>
<comment type="caution">
    <text evidence="1">The sequence shown here is derived from an EMBL/GenBank/DDBJ whole genome shotgun (WGS) entry which is preliminary data.</text>
</comment>
<accession>A0ACC6P8L9</accession>
<sequence length="223" mass="24762">MKHAWDLSEQEAITLQQEWAGKVSLETPERFAVRRVAGVDVAYDKNDDRLIAAVVVLDADTLEVTETASASGKPSFPYIPGLFSFRELPPVLEAFERLEAMPDLIVCDGQGVAHPRRFGLASHLGLLLDTPTIGCGKTRLIGEYEEPGDERGSTSLLLDRGETIGYCLRTQNGVKPVYVSAGHRISQEDACHWILKLAPRYRLPETTRQADQWVKRASAQWTS</sequence>
<proteinExistence type="predicted"/>
<dbReference type="Proteomes" id="UP001380953">
    <property type="component" value="Unassembled WGS sequence"/>
</dbReference>
<keyword evidence="1" id="KW-0378">Hydrolase</keyword>
<evidence type="ECO:0000313" key="1">
    <source>
        <dbReference type="EMBL" id="MEJ8303237.1"/>
    </source>
</evidence>
<keyword evidence="2" id="KW-1185">Reference proteome</keyword>
<name>A0ACC6P8L9_9BACL</name>